<dbReference type="GeneID" id="39584923"/>
<dbReference type="NCBIfam" id="TIGR00231">
    <property type="entry name" value="small_GTP"/>
    <property type="match status" value="1"/>
</dbReference>
<dbReference type="Proteomes" id="UP000279236">
    <property type="component" value="Unassembled WGS sequence"/>
</dbReference>
<evidence type="ECO:0000313" key="6">
    <source>
        <dbReference type="EMBL" id="RSH87862.1"/>
    </source>
</evidence>
<dbReference type="PRINTS" id="PR00449">
    <property type="entry name" value="RASTRNSFRMNG"/>
</dbReference>
<dbReference type="InterPro" id="IPR020849">
    <property type="entry name" value="Small_GTPase_Ras-type"/>
</dbReference>
<dbReference type="Pfam" id="PF00071">
    <property type="entry name" value="Ras"/>
    <property type="match status" value="2"/>
</dbReference>
<reference evidence="6 7" key="1">
    <citation type="submission" date="2018-11" db="EMBL/GenBank/DDBJ databases">
        <title>Genome sequence of Apiotrichum porosum DSM 27194.</title>
        <authorList>
            <person name="Aliyu H."/>
            <person name="Gorte O."/>
            <person name="Ochsenreither K."/>
        </authorList>
    </citation>
    <scope>NUCLEOTIDE SEQUENCE [LARGE SCALE GENOMIC DNA]</scope>
    <source>
        <strain evidence="6 7">DSM 27194</strain>
    </source>
</reference>
<dbReference type="STRING" id="105984.A0A427Y9S9"/>
<evidence type="ECO:0000256" key="1">
    <source>
        <dbReference type="ARBA" id="ARBA00004342"/>
    </source>
</evidence>
<protein>
    <submittedName>
        <fullName evidence="6">Ras GTPase ras2</fullName>
    </submittedName>
</protein>
<evidence type="ECO:0000256" key="4">
    <source>
        <dbReference type="ARBA" id="ARBA00023134"/>
    </source>
</evidence>
<dbReference type="GO" id="GO:0007165">
    <property type="term" value="P:signal transduction"/>
    <property type="evidence" value="ECO:0007669"/>
    <property type="project" value="InterPro"/>
</dbReference>
<dbReference type="GO" id="GO:0005886">
    <property type="term" value="C:plasma membrane"/>
    <property type="evidence" value="ECO:0007669"/>
    <property type="project" value="UniProtKB-SubCell"/>
</dbReference>
<proteinExistence type="inferred from homology"/>
<evidence type="ECO:0000313" key="7">
    <source>
        <dbReference type="Proteomes" id="UP000279236"/>
    </source>
</evidence>
<dbReference type="PROSITE" id="PS51421">
    <property type="entry name" value="RAS"/>
    <property type="match status" value="1"/>
</dbReference>
<dbReference type="PANTHER" id="PTHR24070">
    <property type="entry name" value="RAS, DI-RAS, AND RHEB FAMILY MEMBERS OF SMALL GTPASE SUPERFAMILY"/>
    <property type="match status" value="1"/>
</dbReference>
<gene>
    <name evidence="6" type="primary">RAS2</name>
    <name evidence="6" type="ORF">EHS24_000380</name>
</gene>
<accession>A0A427Y9S9</accession>
<dbReference type="InterPro" id="IPR005225">
    <property type="entry name" value="Small_GTP-bd"/>
</dbReference>
<dbReference type="SMART" id="SM00174">
    <property type="entry name" value="RHO"/>
    <property type="match status" value="1"/>
</dbReference>
<keyword evidence="3" id="KW-0547">Nucleotide-binding</keyword>
<dbReference type="SMART" id="SM00175">
    <property type="entry name" value="RAB"/>
    <property type="match status" value="1"/>
</dbReference>
<comment type="caution">
    <text evidence="6">The sequence shown here is derived from an EMBL/GenBank/DDBJ whole genome shotgun (WGS) entry which is preliminary data.</text>
</comment>
<evidence type="ECO:0000256" key="3">
    <source>
        <dbReference type="ARBA" id="ARBA00022741"/>
    </source>
</evidence>
<dbReference type="FunFam" id="3.40.50.300:FF:000654">
    <property type="entry name" value="Small g-protein ras2"/>
    <property type="match status" value="1"/>
</dbReference>
<dbReference type="GO" id="GO:0003924">
    <property type="term" value="F:GTPase activity"/>
    <property type="evidence" value="ECO:0007669"/>
    <property type="project" value="InterPro"/>
</dbReference>
<dbReference type="RefSeq" id="XP_028480070.1">
    <property type="nucleotide sequence ID" value="XM_028616213.1"/>
</dbReference>
<dbReference type="SUPFAM" id="SSF52540">
    <property type="entry name" value="P-loop containing nucleoside triphosphate hydrolases"/>
    <property type="match status" value="1"/>
</dbReference>
<comment type="similarity">
    <text evidence="2">Belongs to the small GTPase superfamily. Ras family.</text>
</comment>
<evidence type="ECO:0000256" key="5">
    <source>
        <dbReference type="SAM" id="MobiDB-lite"/>
    </source>
</evidence>
<dbReference type="SMART" id="SM00173">
    <property type="entry name" value="RAS"/>
    <property type="match status" value="1"/>
</dbReference>
<feature type="region of interest" description="Disordered" evidence="5">
    <location>
        <begin position="196"/>
        <end position="221"/>
    </location>
</feature>
<keyword evidence="7" id="KW-1185">Reference proteome</keyword>
<dbReference type="InterPro" id="IPR027417">
    <property type="entry name" value="P-loop_NTPase"/>
</dbReference>
<name>A0A427Y9S9_9TREE</name>
<comment type="subcellular location">
    <subcellularLocation>
        <location evidence="1">Cell membrane</location>
        <topology evidence="1">Lipid-anchor</topology>
        <orientation evidence="1">Cytoplasmic side</orientation>
    </subcellularLocation>
</comment>
<dbReference type="PROSITE" id="PS51419">
    <property type="entry name" value="RAB"/>
    <property type="match status" value="1"/>
</dbReference>
<dbReference type="AlphaFoldDB" id="A0A427Y9S9"/>
<dbReference type="PROSITE" id="PS51420">
    <property type="entry name" value="RHO"/>
    <property type="match status" value="1"/>
</dbReference>
<dbReference type="OrthoDB" id="5976022at2759"/>
<sequence>MSASRMVFKITVLGDGGVGKTALTVQFTMSSFVETYDPTIEDCYRKQWVVDEQPCLLEVLDTAGQEEYTALRDQWIRDGEGFIVVYSIASRSTFDRVEKIVERVMLVKEEATHAASDPYGRSPAARAPPSAVRARTPIVIVGNKRDQFNDREVSTEEGRALAQQLGCEFFETSARLNQNVEPAFKALVRQIKIAKRGPEAAPTASGAPSPKQKKHKKCVVL</sequence>
<feature type="compositionally biased region" description="Basic residues" evidence="5">
    <location>
        <begin position="211"/>
        <end position="221"/>
    </location>
</feature>
<keyword evidence="4" id="KW-0342">GTP-binding</keyword>
<dbReference type="InterPro" id="IPR001806">
    <property type="entry name" value="Small_GTPase"/>
</dbReference>
<dbReference type="EMBL" id="RSCE01000001">
    <property type="protein sequence ID" value="RSH87862.1"/>
    <property type="molecule type" value="Genomic_DNA"/>
</dbReference>
<organism evidence="6 7">
    <name type="scientific">Apiotrichum porosum</name>
    <dbReference type="NCBI Taxonomy" id="105984"/>
    <lineage>
        <taxon>Eukaryota</taxon>
        <taxon>Fungi</taxon>
        <taxon>Dikarya</taxon>
        <taxon>Basidiomycota</taxon>
        <taxon>Agaricomycotina</taxon>
        <taxon>Tremellomycetes</taxon>
        <taxon>Trichosporonales</taxon>
        <taxon>Trichosporonaceae</taxon>
        <taxon>Apiotrichum</taxon>
    </lineage>
</organism>
<dbReference type="Gene3D" id="3.40.50.300">
    <property type="entry name" value="P-loop containing nucleotide triphosphate hydrolases"/>
    <property type="match status" value="1"/>
</dbReference>
<evidence type="ECO:0000256" key="2">
    <source>
        <dbReference type="ARBA" id="ARBA00008344"/>
    </source>
</evidence>
<dbReference type="GO" id="GO:0005525">
    <property type="term" value="F:GTP binding"/>
    <property type="evidence" value="ECO:0007669"/>
    <property type="project" value="UniProtKB-KW"/>
</dbReference>